<evidence type="ECO:0000313" key="4">
    <source>
        <dbReference type="Proteomes" id="UP001164726"/>
    </source>
</evidence>
<accession>A0A9E8LXY0</accession>
<evidence type="ECO:0000259" key="2">
    <source>
        <dbReference type="Pfam" id="PF14257"/>
    </source>
</evidence>
<feature type="domain" description="DUF4349" evidence="2">
    <location>
        <begin position="82"/>
        <end position="291"/>
    </location>
</feature>
<dbReference type="AlphaFoldDB" id="A0A9E8LXY0"/>
<gene>
    <name evidence="3" type="ORF">OE105_08840</name>
</gene>
<dbReference type="Proteomes" id="UP001164726">
    <property type="component" value="Chromosome"/>
</dbReference>
<dbReference type="Pfam" id="PF14257">
    <property type="entry name" value="DUF4349"/>
    <property type="match status" value="1"/>
</dbReference>
<dbReference type="PROSITE" id="PS51257">
    <property type="entry name" value="PROKAR_LIPOPROTEIN"/>
    <property type="match status" value="1"/>
</dbReference>
<keyword evidence="1" id="KW-1133">Transmembrane helix</keyword>
<keyword evidence="4" id="KW-1185">Reference proteome</keyword>
<dbReference type="EMBL" id="CP106877">
    <property type="protein sequence ID" value="WAA11727.1"/>
    <property type="molecule type" value="Genomic_DNA"/>
</dbReference>
<name>A0A9E8LXY0_9BACI</name>
<dbReference type="InterPro" id="IPR025645">
    <property type="entry name" value="DUF4349"/>
</dbReference>
<proteinExistence type="predicted"/>
<feature type="transmembrane region" description="Helical" evidence="1">
    <location>
        <begin position="263"/>
        <end position="296"/>
    </location>
</feature>
<reference evidence="3" key="1">
    <citation type="submission" date="2022-09" db="EMBL/GenBank/DDBJ databases">
        <title>Complete Genomes of Fervidibacillus albus and Fervidibacillus halotolerans isolated from tidal flat sediments.</title>
        <authorList>
            <person name="Kwon K.K."/>
            <person name="Yang S.-H."/>
            <person name="Park M.J."/>
            <person name="Oh H.-M."/>
        </authorList>
    </citation>
    <scope>NUCLEOTIDE SEQUENCE</scope>
    <source>
        <strain evidence="3">MEBiC13594</strain>
    </source>
</reference>
<protein>
    <submittedName>
        <fullName evidence="3">DUF4349 domain-containing protein</fullName>
    </submittedName>
</protein>
<evidence type="ECO:0000256" key="1">
    <source>
        <dbReference type="SAM" id="Phobius"/>
    </source>
</evidence>
<dbReference type="KEGG" id="fhl:OE105_08840"/>
<dbReference type="RefSeq" id="WP_275419845.1">
    <property type="nucleotide sequence ID" value="NZ_CP106877.1"/>
</dbReference>
<evidence type="ECO:0000313" key="3">
    <source>
        <dbReference type="EMBL" id="WAA11727.1"/>
    </source>
</evidence>
<keyword evidence="1" id="KW-0472">Membrane</keyword>
<organism evidence="3 4">
    <name type="scientific">Fervidibacillus halotolerans</name>
    <dbReference type="NCBI Taxonomy" id="2980027"/>
    <lineage>
        <taxon>Bacteria</taxon>
        <taxon>Bacillati</taxon>
        <taxon>Bacillota</taxon>
        <taxon>Bacilli</taxon>
        <taxon>Bacillales</taxon>
        <taxon>Bacillaceae</taxon>
        <taxon>Fervidibacillus</taxon>
    </lineage>
</organism>
<sequence length="312" mass="35304">MKKQAIFAFIICFTFILFGCSHESKSEGGQVGIDSGDPSIGEEFNQRNDQEVDYDEPVEEDGAYADEVEKVPDEGNISNLNRKIIYTAYLEIEVKDYEQAFDEISRHATNNGGYVVESSMSATTNNQMKGQVTVRIPQEHFQTFLDQVKNVSNKVKKSSVQGQDVTEEYIDLESRLKSKRIVEDRLLNFMENAEKTTDLLAISKDLAEVQEEIESIIGRMNYLKNRADLATVTIFMSEKSVQISSKLNTWEQTKDQFKKSVNFLLNTFSTIIVFVIGGLPILFFVGIIGIGIYLIVKKRIKHKKGGPKEPEP</sequence>
<keyword evidence="1" id="KW-0812">Transmembrane</keyword>